<dbReference type="GO" id="GO:0051301">
    <property type="term" value="P:cell division"/>
    <property type="evidence" value="ECO:0007669"/>
    <property type="project" value="UniProtKB-KW"/>
</dbReference>
<dbReference type="PANTHER" id="PTHR23168:SF0">
    <property type="entry name" value="MITOTIC SPINDLE ASSEMBLY CHECKPOINT PROTEIN MAD1"/>
    <property type="match status" value="1"/>
</dbReference>
<keyword evidence="4" id="KW-0132">Cell division</keyword>
<evidence type="ECO:0000256" key="9">
    <source>
        <dbReference type="SAM" id="MobiDB-lite"/>
    </source>
</evidence>
<keyword evidence="8" id="KW-0175">Coiled coil</keyword>
<dbReference type="Gene3D" id="6.10.250.90">
    <property type="match status" value="1"/>
</dbReference>
<feature type="region of interest" description="Disordered" evidence="9">
    <location>
        <begin position="25"/>
        <end position="73"/>
    </location>
</feature>
<dbReference type="Proteomes" id="UP000256645">
    <property type="component" value="Unassembled WGS sequence"/>
</dbReference>
<dbReference type="Gene3D" id="3.30.457.60">
    <property type="match status" value="1"/>
</dbReference>
<comment type="similarity">
    <text evidence="2">Belongs to the MAD1 family.</text>
</comment>
<evidence type="ECO:0000256" key="2">
    <source>
        <dbReference type="ARBA" id="ARBA00008029"/>
    </source>
</evidence>
<dbReference type="GO" id="GO:0072686">
    <property type="term" value="C:mitotic spindle"/>
    <property type="evidence" value="ECO:0007669"/>
    <property type="project" value="TreeGrafter"/>
</dbReference>
<dbReference type="AlphaFoldDB" id="A0A3D8RZQ4"/>
<dbReference type="SUPFAM" id="SSF75704">
    <property type="entry name" value="Mitotic arrest deficient-like 1, Mad1"/>
    <property type="match status" value="1"/>
</dbReference>
<feature type="coiled-coil region" evidence="8">
    <location>
        <begin position="150"/>
        <end position="322"/>
    </location>
</feature>
<dbReference type="GO" id="GO:0000776">
    <property type="term" value="C:kinetochore"/>
    <property type="evidence" value="ECO:0007669"/>
    <property type="project" value="TreeGrafter"/>
</dbReference>
<name>A0A3D8RZQ4_9HELO</name>
<keyword evidence="7" id="KW-0131">Cell cycle</keyword>
<dbReference type="GO" id="GO:0005635">
    <property type="term" value="C:nuclear envelope"/>
    <property type="evidence" value="ECO:0007669"/>
    <property type="project" value="TreeGrafter"/>
</dbReference>
<dbReference type="InterPro" id="IPR008672">
    <property type="entry name" value="Mad1"/>
</dbReference>
<keyword evidence="11" id="KW-1185">Reference proteome</keyword>
<feature type="region of interest" description="Disordered" evidence="9">
    <location>
        <begin position="569"/>
        <end position="592"/>
    </location>
</feature>
<reference evidence="10 11" key="1">
    <citation type="journal article" date="2018" name="IMA Fungus">
        <title>IMA Genome-F 9: Draft genome sequence of Annulohypoxylon stygium, Aspergillus mulundensis, Berkeleyomyces basicola (syn. Thielaviopsis basicola), Ceratocystis smalleyi, two Cercospora beticola strains, Coleophoma cylindrospora, Fusarium fracticaudum, Phialophora cf. hyalina, and Morchella septimelata.</title>
        <authorList>
            <person name="Wingfield B.D."/>
            <person name="Bills G.F."/>
            <person name="Dong Y."/>
            <person name="Huang W."/>
            <person name="Nel W.J."/>
            <person name="Swalarsk-Parry B.S."/>
            <person name="Vaghefi N."/>
            <person name="Wilken P.M."/>
            <person name="An Z."/>
            <person name="de Beer Z.W."/>
            <person name="De Vos L."/>
            <person name="Chen L."/>
            <person name="Duong T.A."/>
            <person name="Gao Y."/>
            <person name="Hammerbacher A."/>
            <person name="Kikkert J.R."/>
            <person name="Li Y."/>
            <person name="Li H."/>
            <person name="Li K."/>
            <person name="Li Q."/>
            <person name="Liu X."/>
            <person name="Ma X."/>
            <person name="Naidoo K."/>
            <person name="Pethybridge S.J."/>
            <person name="Sun J."/>
            <person name="Steenkamp E.T."/>
            <person name="van der Nest M.A."/>
            <person name="van Wyk S."/>
            <person name="Wingfield M.J."/>
            <person name="Xiong C."/>
            <person name="Yue Q."/>
            <person name="Zhang X."/>
        </authorList>
    </citation>
    <scope>NUCLEOTIDE SEQUENCE [LARGE SCALE GENOMIC DNA]</scope>
    <source>
        <strain evidence="10 11">BP6252</strain>
    </source>
</reference>
<gene>
    <name evidence="10" type="ORF">BP6252_04167</name>
</gene>
<evidence type="ECO:0000256" key="1">
    <source>
        <dbReference type="ARBA" id="ARBA00004123"/>
    </source>
</evidence>
<evidence type="ECO:0000256" key="4">
    <source>
        <dbReference type="ARBA" id="ARBA00022618"/>
    </source>
</evidence>
<dbReference type="Pfam" id="PF05557">
    <property type="entry name" value="MAD"/>
    <property type="match status" value="1"/>
</dbReference>
<keyword evidence="6" id="KW-0539">Nucleus</keyword>
<evidence type="ECO:0000256" key="8">
    <source>
        <dbReference type="SAM" id="Coils"/>
    </source>
</evidence>
<evidence type="ECO:0000313" key="10">
    <source>
        <dbReference type="EMBL" id="RDW79529.1"/>
    </source>
</evidence>
<dbReference type="PANTHER" id="PTHR23168">
    <property type="entry name" value="MITOTIC SPINDLE ASSEMBLY CHECKPOINT PROTEIN MAD1 MITOTIC ARREST DEFICIENT-LIKE PROTEIN 1"/>
    <property type="match status" value="1"/>
</dbReference>
<dbReference type="EMBL" id="PDLM01000004">
    <property type="protein sequence ID" value="RDW79529.1"/>
    <property type="molecule type" value="Genomic_DNA"/>
</dbReference>
<evidence type="ECO:0000256" key="5">
    <source>
        <dbReference type="ARBA" id="ARBA00022776"/>
    </source>
</evidence>
<comment type="caution">
    <text evidence="10">The sequence shown here is derived from an EMBL/GenBank/DDBJ whole genome shotgun (WGS) entry which is preliminary data.</text>
</comment>
<dbReference type="OrthoDB" id="331602at2759"/>
<dbReference type="GO" id="GO:0007094">
    <property type="term" value="P:mitotic spindle assembly checkpoint signaling"/>
    <property type="evidence" value="ECO:0007669"/>
    <property type="project" value="InterPro"/>
</dbReference>
<feature type="region of interest" description="Disordered" evidence="9">
    <location>
        <begin position="122"/>
        <end position="146"/>
    </location>
</feature>
<keyword evidence="5" id="KW-0498">Mitosis</keyword>
<protein>
    <recommendedName>
        <fullName evidence="3">Spindle assembly checkpoint component MAD1</fullName>
    </recommendedName>
</protein>
<accession>A0A3D8RZQ4</accession>
<comment type="subcellular location">
    <subcellularLocation>
        <location evidence="1">Nucleus</location>
    </subcellularLocation>
</comment>
<evidence type="ECO:0000313" key="11">
    <source>
        <dbReference type="Proteomes" id="UP000256645"/>
    </source>
</evidence>
<dbReference type="GO" id="GO:0051315">
    <property type="term" value="P:attachment of mitotic spindle microtubules to kinetochore"/>
    <property type="evidence" value="ECO:0007669"/>
    <property type="project" value="TreeGrafter"/>
</dbReference>
<sequence length="821" mass="93401">MPTETLFSARDMLFRRVKSRLYLKPTTTHSPAIRQGHRDEGSHPSRWGPFAPTKLGHWRSSDKHGQQPPKSAIESKCRELCESYGAILSSIPTSKTKYMRVQISIMRAANSQPTFDFLTGAESTTAARRQSRIASGETVRDKHPEPDFDFEARKREMDELKAEVKSLQYSIDSHKQEEELTKLRHESELRDARRKGEEDFKKMQTAEGDKAKAVRQYESLLKELTELRDAACNEKSTLEKRVRDVEENKRLLEEEVEDIKTEAEESVRAVERKSAELESRNETLQKTIEELNQDSDMREASLQEAQRQVIEKDSRIGSLEAEVLRLKAQTGDAETLGVIKRELTEQVAHIRTLEAANREQAAELKHLRRLHKSVEVVEEEKRSLQRQVDAVEGLRNELGEAQIQRQRLEDERLAWTAYLQSQAGDDGQLEFDSPEAIARSLVEERLQTATLVERLGSLEADSTEKASIIQSLELEKTKLVEQLEKAKATASSAGDSKARVRMERQRALAIKEVEYLRAQLRTFDTEETTFQPENVDAQKIQRIQELEEIVDQYRQEVQTLQADLASAETNTPAAEVVGQKRTRSSSEDNEQLGQLTRKNRKLQDELSALQTSQKLLQKELSVSQERLKAASKQRETRVLSLRSNPTSDFEAIKLATLTSLRKENADLLSQIQKGKPQSVPLSALEAAQRDVRDALQSLSSEKTRNDRLKKVWASKTTEFREAVSSLLGWDVVFLPNGKMRVTSFYYPSKGDDENSIVFDGENGTMKVSGGPQSAFAKKIYDQIKFWVKDRGSIPCLLAALTLEFFEEQRVGEDGVTRRIDV</sequence>
<evidence type="ECO:0000256" key="6">
    <source>
        <dbReference type="ARBA" id="ARBA00023242"/>
    </source>
</evidence>
<organism evidence="10 11">
    <name type="scientific">Coleophoma cylindrospora</name>
    <dbReference type="NCBI Taxonomy" id="1849047"/>
    <lineage>
        <taxon>Eukaryota</taxon>
        <taxon>Fungi</taxon>
        <taxon>Dikarya</taxon>
        <taxon>Ascomycota</taxon>
        <taxon>Pezizomycotina</taxon>
        <taxon>Leotiomycetes</taxon>
        <taxon>Helotiales</taxon>
        <taxon>Dermateaceae</taxon>
        <taxon>Coleophoma</taxon>
    </lineage>
</organism>
<evidence type="ECO:0000256" key="3">
    <source>
        <dbReference type="ARBA" id="ARBA00022019"/>
    </source>
</evidence>
<evidence type="ECO:0000256" key="7">
    <source>
        <dbReference type="ARBA" id="ARBA00023306"/>
    </source>
</evidence>
<dbReference type="STRING" id="1849047.A0A3D8RZQ4"/>
<feature type="coiled-coil region" evidence="8">
    <location>
        <begin position="350"/>
        <end position="411"/>
    </location>
</feature>
<proteinExistence type="inferred from homology"/>